<protein>
    <submittedName>
        <fullName evidence="2">Uncharacterized protein</fullName>
    </submittedName>
</protein>
<dbReference type="EMBL" id="JAAGUZ010000117">
    <property type="protein sequence ID" value="NEW48026.1"/>
    <property type="molecule type" value="Genomic_DNA"/>
</dbReference>
<evidence type="ECO:0000256" key="1">
    <source>
        <dbReference type="SAM" id="MobiDB-lite"/>
    </source>
</evidence>
<comment type="caution">
    <text evidence="2">The sequence shown here is derived from an EMBL/GenBank/DDBJ whole genome shotgun (WGS) entry which is preliminary data.</text>
</comment>
<feature type="compositionally biased region" description="Basic and acidic residues" evidence="1">
    <location>
        <begin position="49"/>
        <end position="65"/>
    </location>
</feature>
<feature type="region of interest" description="Disordered" evidence="1">
    <location>
        <begin position="46"/>
        <end position="65"/>
    </location>
</feature>
<proteinExistence type="predicted"/>
<accession>A0A6P1DBC2</accession>
<reference evidence="2 3" key="1">
    <citation type="submission" date="2020-01" db="EMBL/GenBank/DDBJ databases">
        <title>Genetics and antimicrobial susceptibilities of Nocardia species isolated from the soil; a comparison with species isolated from humans.</title>
        <authorList>
            <person name="Carrasco G."/>
            <person name="Monzon S."/>
            <person name="Sansegundo M."/>
            <person name="Garcia E."/>
            <person name="Garrido N."/>
            <person name="Medina M.J."/>
            <person name="Villalon P."/>
            <person name="Ramirez-Arocha A.C."/>
            <person name="Jimenez P."/>
            <person name="Cuesta I."/>
            <person name="Valdezate S."/>
        </authorList>
    </citation>
    <scope>NUCLEOTIDE SEQUENCE [LARGE SCALE GENOMIC DNA]</scope>
    <source>
        <strain evidence="2 3">CNM20110639</strain>
    </source>
</reference>
<evidence type="ECO:0000313" key="2">
    <source>
        <dbReference type="EMBL" id="NEW48026.1"/>
    </source>
</evidence>
<organism evidence="2 3">
    <name type="scientific">Nocardia cyriacigeorgica</name>
    <dbReference type="NCBI Taxonomy" id="135487"/>
    <lineage>
        <taxon>Bacteria</taxon>
        <taxon>Bacillati</taxon>
        <taxon>Actinomycetota</taxon>
        <taxon>Actinomycetes</taxon>
        <taxon>Mycobacteriales</taxon>
        <taxon>Nocardiaceae</taxon>
        <taxon>Nocardia</taxon>
    </lineage>
</organism>
<sequence length="129" mass="14661">MSIWQTGLTSLAVALIAATVLGTVKLLAPRARSRWLSWRQRRTVTTHARSAERERQQRERTRQDKIAAARAEGRIIPVSRRGQRPVEVTFSDDTRSYYFNGDMVAYKTAMNSGRYPLACTFHTAPPPIE</sequence>
<gene>
    <name evidence="2" type="ORF">GV789_26895</name>
</gene>
<evidence type="ECO:0000313" key="3">
    <source>
        <dbReference type="Proteomes" id="UP000468928"/>
    </source>
</evidence>
<dbReference type="AlphaFoldDB" id="A0A6P1DBC2"/>
<dbReference type="RefSeq" id="WP_163830272.1">
    <property type="nucleotide sequence ID" value="NZ_JAAGUZ010000117.1"/>
</dbReference>
<name>A0A6P1DBC2_9NOCA</name>
<dbReference type="Proteomes" id="UP000468928">
    <property type="component" value="Unassembled WGS sequence"/>
</dbReference>